<dbReference type="RefSeq" id="WP_273952229.1">
    <property type="nucleotide sequence ID" value="NZ_JAQSIP010000006.1"/>
</dbReference>
<evidence type="ECO:0000256" key="1">
    <source>
        <dbReference type="SAM" id="MobiDB-lite"/>
    </source>
</evidence>
<proteinExistence type="predicted"/>
<comment type="caution">
    <text evidence="2">The sequence shown here is derived from an EMBL/GenBank/DDBJ whole genome shotgun (WGS) entry which is preliminary data.</text>
</comment>
<sequence>MNPTILNHDLPLAAPHPEPPGGALEPTTDRWRPAWLSAAAPLGVVACGGGGGGPSSGGDTGTPAPVVVPSNRPTAAEAGRFLSQATLGYSRADLNALMASSYSEWLDAQFKAPRSQGHVDWLKARGYADASYINSTAGLDNTLWRKFISSTDPLRQRMVLALSELCVVSVLGINAQWRQFSVANYLDLLETHAFGNYRTLLQQITLSPAMGYYLTYRGNQKANPNTGSQPDENYARELMQLFTIGLVQLNADGSVKTHSSGAPLETYQQADVSGLARVFTGWNQDVSGLTTPYPPDVQVRPMVNTASRYETGSKAFLGTTIAAGVSATEALNTALDTLFLHPNLPPFVGRQLIQRLVTSNPSPAYVARVSAVFSNNGAGVRGDLQAVLRAILLDTEARDSARMAQPSQGKLREPVVRFLNWARAFGANSPSGLWAVGDTSDPATRLGQSPMRSGSVFNFFRPGYVPPGTALTSQGLTGPEFQITNESSVAGYLNWMQRVVAGSGAGDLSADYSSLLPLAGNAGDLLQEINQVLAASQLSAATLASLQSALNTMPSATPAQLRNRVHAALVLVLAAPEYIVQK</sequence>
<dbReference type="EMBL" id="JAQSIP010000006">
    <property type="protein sequence ID" value="MDD0839738.1"/>
    <property type="molecule type" value="Genomic_DNA"/>
</dbReference>
<organism evidence="2 3">
    <name type="scientific">Curvibacter cyanobacteriorum</name>
    <dbReference type="NCBI Taxonomy" id="3026422"/>
    <lineage>
        <taxon>Bacteria</taxon>
        <taxon>Pseudomonadati</taxon>
        <taxon>Pseudomonadota</taxon>
        <taxon>Betaproteobacteria</taxon>
        <taxon>Burkholderiales</taxon>
        <taxon>Comamonadaceae</taxon>
        <taxon>Curvibacter</taxon>
    </lineage>
</organism>
<dbReference type="PANTHER" id="PTHR43737">
    <property type="entry name" value="BLL7424 PROTEIN"/>
    <property type="match status" value="1"/>
</dbReference>
<name>A0ABT5N3U3_9BURK</name>
<protein>
    <submittedName>
        <fullName evidence="2">DUF1800 domain-containing protein</fullName>
    </submittedName>
</protein>
<evidence type="ECO:0000313" key="2">
    <source>
        <dbReference type="EMBL" id="MDD0839738.1"/>
    </source>
</evidence>
<dbReference type="PANTHER" id="PTHR43737:SF1">
    <property type="entry name" value="DUF1501 DOMAIN-CONTAINING PROTEIN"/>
    <property type="match status" value="1"/>
</dbReference>
<keyword evidence="3" id="KW-1185">Reference proteome</keyword>
<reference evidence="2 3" key="1">
    <citation type="submission" date="2023-02" db="EMBL/GenBank/DDBJ databases">
        <title>Bacterial whole genomic sequence of Curvibacter sp. HBC61.</title>
        <authorList>
            <person name="Le V."/>
            <person name="Ko S.-R."/>
            <person name="Ahn C.-Y."/>
            <person name="Oh H.-M."/>
        </authorList>
    </citation>
    <scope>NUCLEOTIDE SEQUENCE [LARGE SCALE GENOMIC DNA]</scope>
    <source>
        <strain evidence="2 3">HBC61</strain>
    </source>
</reference>
<dbReference type="Proteomes" id="UP001528673">
    <property type="component" value="Unassembled WGS sequence"/>
</dbReference>
<dbReference type="Pfam" id="PF08811">
    <property type="entry name" value="DUF1800"/>
    <property type="match status" value="1"/>
</dbReference>
<gene>
    <name evidence="2" type="ORF">PSQ40_14225</name>
</gene>
<evidence type="ECO:0000313" key="3">
    <source>
        <dbReference type="Proteomes" id="UP001528673"/>
    </source>
</evidence>
<feature type="region of interest" description="Disordered" evidence="1">
    <location>
        <begin position="1"/>
        <end position="28"/>
    </location>
</feature>
<accession>A0ABT5N3U3</accession>
<dbReference type="InterPro" id="IPR014917">
    <property type="entry name" value="DUF1800"/>
</dbReference>